<reference evidence="1 2" key="1">
    <citation type="journal article" date="2019" name="Nat. Microbiol.">
        <title>Mediterranean grassland soil C-N compound turnover is dependent on rainfall and depth, and is mediated by genomically divergent microorganisms.</title>
        <authorList>
            <person name="Diamond S."/>
            <person name="Andeer P.F."/>
            <person name="Li Z."/>
            <person name="Crits-Christoph A."/>
            <person name="Burstein D."/>
            <person name="Anantharaman K."/>
            <person name="Lane K.R."/>
            <person name="Thomas B.C."/>
            <person name="Pan C."/>
            <person name="Northen T.R."/>
            <person name="Banfield J.F."/>
        </authorList>
    </citation>
    <scope>NUCLEOTIDE SEQUENCE [LARGE SCALE GENOMIC DNA]</scope>
    <source>
        <strain evidence="1">WS_11</strain>
    </source>
</reference>
<feature type="non-terminal residue" evidence="1">
    <location>
        <position position="142"/>
    </location>
</feature>
<dbReference type="Gene3D" id="3.40.30.10">
    <property type="entry name" value="Glutaredoxin"/>
    <property type="match status" value="1"/>
</dbReference>
<name>A0A538TYQ9_UNCEI</name>
<accession>A0A538TYQ9</accession>
<dbReference type="AlphaFoldDB" id="A0A538TYQ9"/>
<gene>
    <name evidence="1" type="ORF">E6K81_16405</name>
</gene>
<evidence type="ECO:0000313" key="1">
    <source>
        <dbReference type="EMBL" id="TMQ68711.1"/>
    </source>
</evidence>
<proteinExistence type="predicted"/>
<dbReference type="InterPro" id="IPR036249">
    <property type="entry name" value="Thioredoxin-like_sf"/>
</dbReference>
<comment type="caution">
    <text evidence="1">The sequence shown here is derived from an EMBL/GenBank/DDBJ whole genome shotgun (WGS) entry which is preliminary data.</text>
</comment>
<dbReference type="EMBL" id="VBPB01000379">
    <property type="protein sequence ID" value="TMQ68711.1"/>
    <property type="molecule type" value="Genomic_DNA"/>
</dbReference>
<organism evidence="1 2">
    <name type="scientific">Eiseniibacteriota bacterium</name>
    <dbReference type="NCBI Taxonomy" id="2212470"/>
    <lineage>
        <taxon>Bacteria</taxon>
        <taxon>Candidatus Eiseniibacteriota</taxon>
    </lineage>
</organism>
<dbReference type="SUPFAM" id="SSF52833">
    <property type="entry name" value="Thioredoxin-like"/>
    <property type="match status" value="1"/>
</dbReference>
<protein>
    <submittedName>
        <fullName evidence="1">Cytochrome c biogenesis protein DipZ</fullName>
    </submittedName>
</protein>
<evidence type="ECO:0000313" key="2">
    <source>
        <dbReference type="Proteomes" id="UP000319771"/>
    </source>
</evidence>
<dbReference type="Proteomes" id="UP000319771">
    <property type="component" value="Unassembled WGS sequence"/>
</dbReference>
<sequence length="142" mass="15166">MKVLARGLVVMVLVAAGTLAVTRVVLPRFFPPRDDAAMPGGELVGRRLASLAAATEWLNSEPLTPDSLRGHPVIVALWSDTDPECLRSLPLLESWHQAYAGYGVRVIGVHEPDFAFAADSTVPARLARRLGLGFPIALDAAS</sequence>